<feature type="chain" id="PRO_5018032107" description="Tetratricopeptide repeat protein" evidence="1">
    <location>
        <begin position="19"/>
        <end position="456"/>
    </location>
</feature>
<dbReference type="InterPro" id="IPR011990">
    <property type="entry name" value="TPR-like_helical_dom_sf"/>
</dbReference>
<comment type="caution">
    <text evidence="2">The sequence shown here is derived from an EMBL/GenBank/DDBJ whole genome shotgun (WGS) entry which is preliminary data.</text>
</comment>
<evidence type="ECO:0008006" key="4">
    <source>
        <dbReference type="Google" id="ProtNLM"/>
    </source>
</evidence>
<dbReference type="OrthoDB" id="9769023at2"/>
<evidence type="ECO:0000313" key="2">
    <source>
        <dbReference type="EMBL" id="RLV60542.1"/>
    </source>
</evidence>
<sequence length="456" mass="50965">MKRVLVCLALCFSISGCATSSLFVSYPSQLQTQKQALNSSQPDSQLPQLTGNISSNDGLLYAQEAGRVAQISGNFAESKKYYQQAIEKYLAFDNKAVVSASDIGANASSLLLNDNTIPYEGSGFERIMLHQYQAFNYLFEHDFEGALVEVRRANELQQIQQDKYESSKKSVQRIANGVVSDQEEKLRQGTGSVTSSFLNAYSYYVTGLLHEILGRANDAFIDYRKAAAIWPHNPFVEQSLVRLAKQLSMPQYSEFRRKFGEPKLPKSNQGELIVIYEKGFVQPKGHFSVPFTVKGNWQTIDLPTYYQAATYPGSANISGLPTEPLRAASITSIDALAMNALREDLPFILTRQAARVYAKAELARHITGRHQQNNDVFDLGSLAVQVFNVVTEQADRRSWLTLPNQAQIARKYVQAGTYPISVEQSQTQNTTIEAGRKTLVWVVKTGNYVRFYSILI</sequence>
<reference evidence="2 3" key="1">
    <citation type="submission" date="2018-09" db="EMBL/GenBank/DDBJ databases">
        <title>Phylogeny of the Shewanellaceae, and recommendation for two new genera, Pseudoshewanella and Parashewanella.</title>
        <authorList>
            <person name="Wang G."/>
        </authorList>
    </citation>
    <scope>NUCLEOTIDE SEQUENCE [LARGE SCALE GENOMIC DNA]</scope>
    <source>
        <strain evidence="2 3">C51</strain>
    </source>
</reference>
<dbReference type="EMBL" id="QZEI01000014">
    <property type="protein sequence ID" value="RLV60542.1"/>
    <property type="molecule type" value="Genomic_DNA"/>
</dbReference>
<evidence type="ECO:0000256" key="1">
    <source>
        <dbReference type="SAM" id="SignalP"/>
    </source>
</evidence>
<dbReference type="Proteomes" id="UP000281474">
    <property type="component" value="Unassembled WGS sequence"/>
</dbReference>
<keyword evidence="1" id="KW-0732">Signal</keyword>
<organism evidence="2 3">
    <name type="scientific">Parashewanella curva</name>
    <dbReference type="NCBI Taxonomy" id="2338552"/>
    <lineage>
        <taxon>Bacteria</taxon>
        <taxon>Pseudomonadati</taxon>
        <taxon>Pseudomonadota</taxon>
        <taxon>Gammaproteobacteria</taxon>
        <taxon>Alteromonadales</taxon>
        <taxon>Shewanellaceae</taxon>
        <taxon>Parashewanella</taxon>
    </lineage>
</organism>
<gene>
    <name evidence="2" type="ORF">D5018_06230</name>
</gene>
<feature type="signal peptide" evidence="1">
    <location>
        <begin position="1"/>
        <end position="18"/>
    </location>
</feature>
<dbReference type="AlphaFoldDB" id="A0A3L8Q2F7"/>
<keyword evidence="3" id="KW-1185">Reference proteome</keyword>
<proteinExistence type="predicted"/>
<dbReference type="PROSITE" id="PS51257">
    <property type="entry name" value="PROKAR_LIPOPROTEIN"/>
    <property type="match status" value="1"/>
</dbReference>
<protein>
    <recommendedName>
        <fullName evidence="4">Tetratricopeptide repeat protein</fullName>
    </recommendedName>
</protein>
<evidence type="ECO:0000313" key="3">
    <source>
        <dbReference type="Proteomes" id="UP000281474"/>
    </source>
</evidence>
<dbReference type="SUPFAM" id="SSF48452">
    <property type="entry name" value="TPR-like"/>
    <property type="match status" value="1"/>
</dbReference>
<accession>A0A3L8Q2F7</accession>
<dbReference type="Gene3D" id="1.25.40.10">
    <property type="entry name" value="Tetratricopeptide repeat domain"/>
    <property type="match status" value="1"/>
</dbReference>
<name>A0A3L8Q2F7_9GAMM</name>
<dbReference type="RefSeq" id="WP_121838149.1">
    <property type="nucleotide sequence ID" value="NZ_ML014763.1"/>
</dbReference>